<comment type="similarity">
    <text evidence="2 16">Belongs to the cytochrome c oxidase subunit 2 family.</text>
</comment>
<keyword evidence="12 17" id="KW-1133">Transmembrane helix</keyword>
<dbReference type="GO" id="GO:0042773">
    <property type="term" value="P:ATP synthesis coupled electron transport"/>
    <property type="evidence" value="ECO:0007669"/>
    <property type="project" value="TreeGrafter"/>
</dbReference>
<evidence type="ECO:0000256" key="14">
    <source>
        <dbReference type="ARBA" id="ARBA00023136"/>
    </source>
</evidence>
<gene>
    <name evidence="20" type="primary">COII</name>
</gene>
<evidence type="ECO:0000256" key="13">
    <source>
        <dbReference type="ARBA" id="ARBA00023008"/>
    </source>
</evidence>
<evidence type="ECO:0000256" key="15">
    <source>
        <dbReference type="ARBA" id="ARBA00049512"/>
    </source>
</evidence>
<dbReference type="Pfam" id="PF02790">
    <property type="entry name" value="COX2_TM"/>
    <property type="match status" value="1"/>
</dbReference>
<dbReference type="GeneID" id="8774240"/>
<dbReference type="InterPro" id="IPR001505">
    <property type="entry name" value="Copper_CuA"/>
</dbReference>
<accession>D3DKL0</accession>
<dbReference type="AlphaFoldDB" id="D3DKL0"/>
<evidence type="ECO:0000256" key="7">
    <source>
        <dbReference type="ARBA" id="ARBA00022723"/>
    </source>
</evidence>
<dbReference type="InterPro" id="IPR011759">
    <property type="entry name" value="Cyt_c_oxidase_su2_TM_dom"/>
</dbReference>
<protein>
    <recommendedName>
        <fullName evidence="3 16">Cytochrome c oxidase subunit 2</fullName>
    </recommendedName>
</protein>
<dbReference type="PRINTS" id="PR01166">
    <property type="entry name" value="CYCOXIDASEII"/>
</dbReference>
<evidence type="ECO:0000256" key="6">
    <source>
        <dbReference type="ARBA" id="ARBA00022692"/>
    </source>
</evidence>
<keyword evidence="14 16" id="KW-0472">Membrane</keyword>
<evidence type="ECO:0000256" key="11">
    <source>
        <dbReference type="ARBA" id="ARBA00022982"/>
    </source>
</evidence>
<keyword evidence="5 16" id="KW-0679">Respiratory chain</keyword>
<evidence type="ECO:0000256" key="16">
    <source>
        <dbReference type="RuleBase" id="RU000457"/>
    </source>
</evidence>
<keyword evidence="13 16" id="KW-0186">Copper</keyword>
<keyword evidence="9" id="KW-0460">Magnesium</keyword>
<evidence type="ECO:0000256" key="8">
    <source>
        <dbReference type="ARBA" id="ARBA00022792"/>
    </source>
</evidence>
<keyword evidence="11 16" id="KW-0249">Electron transport</keyword>
<evidence type="ECO:0000256" key="3">
    <source>
        <dbReference type="ARBA" id="ARBA00015946"/>
    </source>
</evidence>
<comment type="subcellular location">
    <subcellularLocation>
        <location evidence="1 16">Mitochondrion inner membrane</location>
        <topology evidence="1 16">Multi-pass membrane protein</topology>
    </subcellularLocation>
</comment>
<dbReference type="InterPro" id="IPR045187">
    <property type="entry name" value="CcO_II"/>
</dbReference>
<feature type="transmembrane region" description="Helical" evidence="17">
    <location>
        <begin position="59"/>
        <end position="77"/>
    </location>
</feature>
<dbReference type="CDD" id="cd13912">
    <property type="entry name" value="CcO_II_C"/>
    <property type="match status" value="1"/>
</dbReference>
<keyword evidence="6 16" id="KW-0812">Transmembrane</keyword>
<evidence type="ECO:0000313" key="20">
    <source>
        <dbReference type="EMBL" id="BAI68159.1"/>
    </source>
</evidence>
<dbReference type="GO" id="GO:0005743">
    <property type="term" value="C:mitochondrial inner membrane"/>
    <property type="evidence" value="ECO:0007669"/>
    <property type="project" value="UniProtKB-SubCell"/>
</dbReference>
<dbReference type="PROSITE" id="PS50857">
    <property type="entry name" value="COX2_CUA"/>
    <property type="match status" value="1"/>
</dbReference>
<sequence length="217" mass="24599">MKLNLQNAASPLMEQLNFFHDWSMIFVAAIAFSVLWYLVVISYTPFSNRLLMDAQNVEFLWTTFPCLILVGLALPSLKLLYMIDEAGAPAVTLKAVGHQWYWSYEYSDFNNLEFDAYMIDSPYRLLDADHRIIIPSQVPIRVLVTAADVLHSWTIPVMGIKADAVPGRLNQLSFLADRSGMYYGQCSEICGSNHSFMPIAVECMTTKMFSKVFSNLV</sequence>
<evidence type="ECO:0000256" key="2">
    <source>
        <dbReference type="ARBA" id="ARBA00007866"/>
    </source>
</evidence>
<evidence type="ECO:0000259" key="19">
    <source>
        <dbReference type="PROSITE" id="PS50999"/>
    </source>
</evidence>
<dbReference type="PROSITE" id="PS00078">
    <property type="entry name" value="COX2"/>
    <property type="match status" value="1"/>
</dbReference>
<dbReference type="PANTHER" id="PTHR22888">
    <property type="entry name" value="CYTOCHROME C OXIDASE, SUBUNIT II"/>
    <property type="match status" value="1"/>
</dbReference>
<evidence type="ECO:0000256" key="9">
    <source>
        <dbReference type="ARBA" id="ARBA00022842"/>
    </source>
</evidence>
<keyword evidence="8 16" id="KW-0999">Mitochondrion inner membrane</keyword>
<dbReference type="Gene3D" id="2.60.40.420">
    <property type="entry name" value="Cupredoxins - blue copper proteins"/>
    <property type="match status" value="1"/>
</dbReference>
<comment type="function">
    <text evidence="16">Component of the cytochrome c oxidase, the last enzyme in the mitochondrial electron transport chain which drives oxidative phosphorylation. The respiratory chain contains 3 multisubunit complexes succinate dehydrogenase (complex II, CII), ubiquinol-cytochrome c oxidoreductase (cytochrome b-c1 complex, complex III, CIII) and cytochrome c oxidase (complex IV, CIV), that cooperate to transfer electrons derived from NADH and succinate to molecular oxygen, creating an electrochemical gradient over the inner membrane that drives transmembrane transport and the ATP synthase. Cytochrome c oxidase is the component of the respiratory chain that catalyzes the reduction of oxygen to water. Electrons originating from reduced cytochrome c in the intermembrane space (IMS) are transferred via the dinuclear copper A center (CU(A)) of subunit 2 and heme A of subunit 1 to the active site in subunit 1, a binuclear center (BNC) formed by heme A3 and copper B (CU(B)). The BNC reduces molecular oxygen to 2 water molecules using 4 electrons from cytochrome c in the IMS and 4 protons from the mitochondrial matrix.</text>
</comment>
<dbReference type="EMBL" id="AP011545">
    <property type="protein sequence ID" value="BAI68159.1"/>
    <property type="molecule type" value="Genomic_DNA"/>
</dbReference>
<dbReference type="InterPro" id="IPR008972">
    <property type="entry name" value="Cupredoxin"/>
</dbReference>
<evidence type="ECO:0000259" key="18">
    <source>
        <dbReference type="PROSITE" id="PS50857"/>
    </source>
</evidence>
<dbReference type="GO" id="GO:0005507">
    <property type="term" value="F:copper ion binding"/>
    <property type="evidence" value="ECO:0007669"/>
    <property type="project" value="InterPro"/>
</dbReference>
<keyword evidence="10" id="KW-1278">Translocase</keyword>
<evidence type="ECO:0000256" key="1">
    <source>
        <dbReference type="ARBA" id="ARBA00004448"/>
    </source>
</evidence>
<dbReference type="SUPFAM" id="SSF49503">
    <property type="entry name" value="Cupredoxins"/>
    <property type="match status" value="1"/>
</dbReference>
<dbReference type="Gene3D" id="1.10.287.90">
    <property type="match status" value="1"/>
</dbReference>
<organism evidence="20">
    <name type="scientific">Zonosagitta nagae</name>
    <dbReference type="NCBI Taxonomy" id="648573"/>
    <lineage>
        <taxon>Eukaryota</taxon>
        <taxon>Metazoa</taxon>
        <taxon>Spiralia</taxon>
        <taxon>Gnathifera</taxon>
        <taxon>Chaetognatha</taxon>
        <taxon>Sagittoidea</taxon>
        <taxon>Aphragmophora</taxon>
        <taxon>Ctenodontina</taxon>
        <taxon>Sagittidae</taxon>
        <taxon>Zonosagitta</taxon>
    </lineage>
</organism>
<dbReference type="SUPFAM" id="SSF81464">
    <property type="entry name" value="Cytochrome c oxidase subunit II-like, transmembrane region"/>
    <property type="match status" value="1"/>
</dbReference>
<feature type="transmembrane region" description="Helical" evidence="17">
    <location>
        <begin position="21"/>
        <end position="39"/>
    </location>
</feature>
<reference evidence="20" key="1">
    <citation type="journal article" date="2010" name="Comp. Biochem. Physiol. Part D Genomics Proteomics">
        <title>Complete mitochondrial genome sequences of the three pelagic chaetognaths Sagitta nagae, Sagitta decipiens and Sagitta enflata.</title>
        <authorList>
            <person name="Miyamoto H."/>
            <person name="Machida R.J."/>
            <person name="Nishida S."/>
        </authorList>
    </citation>
    <scope>NUCLEOTIDE SEQUENCE</scope>
</reference>
<feature type="domain" description="Cytochrome oxidase subunit II transmembrane region profile" evidence="19">
    <location>
        <begin position="1"/>
        <end position="87"/>
    </location>
</feature>
<evidence type="ECO:0000256" key="10">
    <source>
        <dbReference type="ARBA" id="ARBA00022967"/>
    </source>
</evidence>
<comment type="catalytic activity">
    <reaction evidence="15">
        <text>4 Fe(II)-[cytochrome c] + O2 + 8 H(+)(in) = 4 Fe(III)-[cytochrome c] + 2 H2O + 4 H(+)(out)</text>
        <dbReference type="Rhea" id="RHEA:11436"/>
        <dbReference type="Rhea" id="RHEA-COMP:10350"/>
        <dbReference type="Rhea" id="RHEA-COMP:14399"/>
        <dbReference type="ChEBI" id="CHEBI:15377"/>
        <dbReference type="ChEBI" id="CHEBI:15378"/>
        <dbReference type="ChEBI" id="CHEBI:15379"/>
        <dbReference type="ChEBI" id="CHEBI:29033"/>
        <dbReference type="ChEBI" id="CHEBI:29034"/>
        <dbReference type="EC" id="7.1.1.9"/>
    </reaction>
    <physiologicalReaction direction="left-to-right" evidence="15">
        <dbReference type="Rhea" id="RHEA:11437"/>
    </physiologicalReaction>
</comment>
<evidence type="ECO:0000256" key="5">
    <source>
        <dbReference type="ARBA" id="ARBA00022660"/>
    </source>
</evidence>
<geneLocation type="mitochondrion" evidence="20"/>
<dbReference type="InterPro" id="IPR034210">
    <property type="entry name" value="CcO_II_C"/>
</dbReference>
<feature type="domain" description="Cytochrome oxidase subunit II copper A binding" evidence="18">
    <location>
        <begin position="88"/>
        <end position="215"/>
    </location>
</feature>
<dbReference type="InterPro" id="IPR002429">
    <property type="entry name" value="CcO_II-like_C"/>
</dbReference>
<proteinExistence type="inferred from homology"/>
<reference evidence="20" key="2">
    <citation type="submission" date="2010-02" db="EMBL/GenBank/DDBJ databases">
        <title>CMarZ DNA Barcode.</title>
        <authorList>
            <person name="Machida R.J."/>
            <person name="Nishida S."/>
        </authorList>
    </citation>
    <scope>NUCLEOTIDE SEQUENCE</scope>
</reference>
<dbReference type="CTD" id="4513"/>
<keyword evidence="4 16" id="KW-0813">Transport</keyword>
<keyword evidence="16 20" id="KW-0496">Mitochondrion</keyword>
<name>D3DKL0_9BILA</name>
<comment type="cofactor">
    <cofactor evidence="16">
        <name>Cu cation</name>
        <dbReference type="ChEBI" id="CHEBI:23378"/>
    </cofactor>
    <text evidence="16">Binds a copper A center.</text>
</comment>
<dbReference type="PROSITE" id="PS50999">
    <property type="entry name" value="COX2_TM"/>
    <property type="match status" value="1"/>
</dbReference>
<dbReference type="RefSeq" id="YP_003433768.1">
    <property type="nucleotide sequence ID" value="NC_013810.1"/>
</dbReference>
<dbReference type="InterPro" id="IPR036257">
    <property type="entry name" value="Cyt_c_oxidase_su2_TM_sf"/>
</dbReference>
<dbReference type="FunFam" id="2.60.40.420:FF:000001">
    <property type="entry name" value="Cytochrome c oxidase subunit 2"/>
    <property type="match status" value="1"/>
</dbReference>
<keyword evidence="7 16" id="KW-0479">Metal-binding</keyword>
<dbReference type="GO" id="GO:0004129">
    <property type="term" value="F:cytochrome-c oxidase activity"/>
    <property type="evidence" value="ECO:0007669"/>
    <property type="project" value="UniProtKB-EC"/>
</dbReference>
<evidence type="ECO:0000256" key="4">
    <source>
        <dbReference type="ARBA" id="ARBA00022448"/>
    </source>
</evidence>
<dbReference type="Pfam" id="PF00116">
    <property type="entry name" value="COX2"/>
    <property type="match status" value="1"/>
</dbReference>
<evidence type="ECO:0000256" key="12">
    <source>
        <dbReference type="ARBA" id="ARBA00022989"/>
    </source>
</evidence>
<evidence type="ECO:0000256" key="17">
    <source>
        <dbReference type="SAM" id="Phobius"/>
    </source>
</evidence>
<dbReference type="PANTHER" id="PTHR22888:SF9">
    <property type="entry name" value="CYTOCHROME C OXIDASE SUBUNIT 2"/>
    <property type="match status" value="1"/>
</dbReference>